<dbReference type="RefSeq" id="XP_012209231.1">
    <property type="nucleotide sequence ID" value="XM_012353841.1"/>
</dbReference>
<accession>A0A067C0I3</accession>
<feature type="compositionally biased region" description="Polar residues" evidence="1">
    <location>
        <begin position="1"/>
        <end position="10"/>
    </location>
</feature>
<dbReference type="EMBL" id="KK583325">
    <property type="protein sequence ID" value="KDO20071.1"/>
    <property type="molecule type" value="Genomic_DNA"/>
</dbReference>
<dbReference type="GeneID" id="24136037"/>
<evidence type="ECO:0000313" key="3">
    <source>
        <dbReference type="Proteomes" id="UP000030745"/>
    </source>
</evidence>
<proteinExistence type="predicted"/>
<dbReference type="AlphaFoldDB" id="A0A067C0I3"/>
<dbReference type="VEuPathDB" id="FungiDB:SPRG_14219"/>
<protein>
    <submittedName>
        <fullName evidence="2">Uncharacterized protein</fullName>
    </submittedName>
</protein>
<feature type="region of interest" description="Disordered" evidence="1">
    <location>
        <begin position="1"/>
        <end position="37"/>
    </location>
</feature>
<feature type="compositionally biased region" description="Basic and acidic residues" evidence="1">
    <location>
        <begin position="16"/>
        <end position="34"/>
    </location>
</feature>
<organism evidence="2 3">
    <name type="scientific">Saprolegnia parasitica (strain CBS 223.65)</name>
    <dbReference type="NCBI Taxonomy" id="695850"/>
    <lineage>
        <taxon>Eukaryota</taxon>
        <taxon>Sar</taxon>
        <taxon>Stramenopiles</taxon>
        <taxon>Oomycota</taxon>
        <taxon>Saprolegniomycetes</taxon>
        <taxon>Saprolegniales</taxon>
        <taxon>Saprolegniaceae</taxon>
        <taxon>Saprolegnia</taxon>
    </lineage>
</organism>
<keyword evidence="3" id="KW-1185">Reference proteome</keyword>
<evidence type="ECO:0000256" key="1">
    <source>
        <dbReference type="SAM" id="MobiDB-lite"/>
    </source>
</evidence>
<dbReference type="Proteomes" id="UP000030745">
    <property type="component" value="Unassembled WGS sequence"/>
</dbReference>
<evidence type="ECO:0000313" key="2">
    <source>
        <dbReference type="EMBL" id="KDO20071.1"/>
    </source>
</evidence>
<reference evidence="2 3" key="1">
    <citation type="journal article" date="2013" name="PLoS Genet.">
        <title>Distinctive expansion of potential virulence genes in the genome of the oomycete fish pathogen Saprolegnia parasitica.</title>
        <authorList>
            <person name="Jiang R.H."/>
            <person name="de Bruijn I."/>
            <person name="Haas B.J."/>
            <person name="Belmonte R."/>
            <person name="Lobach L."/>
            <person name="Christie J."/>
            <person name="van den Ackerveken G."/>
            <person name="Bottin A."/>
            <person name="Bulone V."/>
            <person name="Diaz-Moreno S.M."/>
            <person name="Dumas B."/>
            <person name="Fan L."/>
            <person name="Gaulin E."/>
            <person name="Govers F."/>
            <person name="Grenville-Briggs L.J."/>
            <person name="Horner N.R."/>
            <person name="Levin J.Z."/>
            <person name="Mammella M."/>
            <person name="Meijer H.J."/>
            <person name="Morris P."/>
            <person name="Nusbaum C."/>
            <person name="Oome S."/>
            <person name="Phillips A.J."/>
            <person name="van Rooyen D."/>
            <person name="Rzeszutek E."/>
            <person name="Saraiva M."/>
            <person name="Secombes C.J."/>
            <person name="Seidl M.F."/>
            <person name="Snel B."/>
            <person name="Stassen J.H."/>
            <person name="Sykes S."/>
            <person name="Tripathy S."/>
            <person name="van den Berg H."/>
            <person name="Vega-Arreguin J.C."/>
            <person name="Wawra S."/>
            <person name="Young S.K."/>
            <person name="Zeng Q."/>
            <person name="Dieguez-Uribeondo J."/>
            <person name="Russ C."/>
            <person name="Tyler B.M."/>
            <person name="van West P."/>
        </authorList>
    </citation>
    <scope>NUCLEOTIDE SEQUENCE [LARGE SCALE GENOMIC DNA]</scope>
    <source>
        <strain evidence="2 3">CBS 223.65</strain>
    </source>
</reference>
<gene>
    <name evidence="2" type="ORF">SPRG_14219</name>
</gene>
<sequence>MTKATTTSARQLEGWQARERHAAQGAQDEKRSLDKVSCPDGYGCTATRSQPSGASEPDLTTSHWVQEALEGLLTRLRIFDTNGDRQTTQLAHEYEHARLASRLAVQAQESASRCVGAEEVLTLARSIQTASNPGDMEPSFVCFGLVHVCFGLAHVSSGVTHVCFGFAKAKVDVGDVGADVGDAGADVGDAGADVGDAGGDVSNARA</sequence>
<dbReference type="KEGG" id="spar:SPRG_14219"/>
<name>A0A067C0I3_SAPPC</name>